<dbReference type="AlphaFoldDB" id="A0A975NE23"/>
<accession>A0A975NE23</accession>
<name>A0A975NE23_9BRAD</name>
<dbReference type="RefSeq" id="WP_215621896.1">
    <property type="nucleotide sequence ID" value="NZ_CP076134.1"/>
</dbReference>
<evidence type="ECO:0000313" key="4">
    <source>
        <dbReference type="EMBL" id="QWG13150.1"/>
    </source>
</evidence>
<dbReference type="InterPro" id="IPR000182">
    <property type="entry name" value="GNAT_dom"/>
</dbReference>
<keyword evidence="2" id="KW-0012">Acyltransferase</keyword>
<dbReference type="Proteomes" id="UP000680839">
    <property type="component" value="Chromosome"/>
</dbReference>
<proteinExistence type="predicted"/>
<dbReference type="InterPro" id="IPR051016">
    <property type="entry name" value="Diverse_Substrate_AcTransf"/>
</dbReference>
<feature type="domain" description="N-acetyltransferase" evidence="3">
    <location>
        <begin position="1"/>
        <end position="134"/>
    </location>
</feature>
<reference evidence="4" key="1">
    <citation type="submission" date="2021-06" db="EMBL/GenBank/DDBJ databases">
        <title>Bradyrhizobium sp. S2-20-1 Genome sequencing.</title>
        <authorList>
            <person name="Jin L."/>
        </authorList>
    </citation>
    <scope>NUCLEOTIDE SEQUENCE</scope>
    <source>
        <strain evidence="4">S2-20-1</strain>
    </source>
</reference>
<dbReference type="PROSITE" id="PS51186">
    <property type="entry name" value="GNAT"/>
    <property type="match status" value="1"/>
</dbReference>
<keyword evidence="1" id="KW-0808">Transferase</keyword>
<evidence type="ECO:0000256" key="1">
    <source>
        <dbReference type="ARBA" id="ARBA00022679"/>
    </source>
</evidence>
<evidence type="ECO:0000259" key="3">
    <source>
        <dbReference type="PROSITE" id="PS51186"/>
    </source>
</evidence>
<gene>
    <name evidence="4" type="ORF">KMZ29_26370</name>
</gene>
<dbReference type="Pfam" id="PF00583">
    <property type="entry name" value="Acetyltransf_1"/>
    <property type="match status" value="1"/>
</dbReference>
<dbReference type="GO" id="GO:0008080">
    <property type="term" value="F:N-acetyltransferase activity"/>
    <property type="evidence" value="ECO:0007669"/>
    <property type="project" value="UniProtKB-ARBA"/>
</dbReference>
<dbReference type="PANTHER" id="PTHR10545">
    <property type="entry name" value="DIAMINE N-ACETYLTRANSFERASE"/>
    <property type="match status" value="1"/>
</dbReference>
<organism evidence="4 5">
    <name type="scientific">Bradyrhizobium sediminis</name>
    <dbReference type="NCBI Taxonomy" id="2840469"/>
    <lineage>
        <taxon>Bacteria</taxon>
        <taxon>Pseudomonadati</taxon>
        <taxon>Pseudomonadota</taxon>
        <taxon>Alphaproteobacteria</taxon>
        <taxon>Hyphomicrobiales</taxon>
        <taxon>Nitrobacteraceae</taxon>
        <taxon>Bradyrhizobium</taxon>
    </lineage>
</organism>
<dbReference type="EMBL" id="CP076134">
    <property type="protein sequence ID" value="QWG13150.1"/>
    <property type="molecule type" value="Genomic_DNA"/>
</dbReference>
<evidence type="ECO:0000256" key="2">
    <source>
        <dbReference type="ARBA" id="ARBA00023315"/>
    </source>
</evidence>
<dbReference type="InterPro" id="IPR016181">
    <property type="entry name" value="Acyl_CoA_acyltransferase"/>
</dbReference>
<dbReference type="CDD" id="cd04301">
    <property type="entry name" value="NAT_SF"/>
    <property type="match status" value="1"/>
</dbReference>
<dbReference type="PANTHER" id="PTHR10545:SF29">
    <property type="entry name" value="GH14572P-RELATED"/>
    <property type="match status" value="1"/>
</dbReference>
<protein>
    <submittedName>
        <fullName evidence="4">GNAT family N-acetyltransferase</fullName>
    </submittedName>
</protein>
<evidence type="ECO:0000313" key="5">
    <source>
        <dbReference type="Proteomes" id="UP000680839"/>
    </source>
</evidence>
<dbReference type="Gene3D" id="3.40.630.30">
    <property type="match status" value="1"/>
</dbReference>
<dbReference type="SUPFAM" id="SSF55729">
    <property type="entry name" value="Acyl-CoA N-acyltransferases (Nat)"/>
    <property type="match status" value="1"/>
</dbReference>
<sequence length="137" mass="15696">MSQKPRPLVLDEAELLRRGFGKRPEFGAYVADAGTGSLAGMVVHYEIPFMHTLQPLLMLKWLYVDPECRGGRVGQRLMRQMALHARATGHERFCWFVLNDNVLAHSFYRGLGATEDPEWRRWIMPTNALNRLVEGAE</sequence>